<evidence type="ECO:0000256" key="3">
    <source>
        <dbReference type="ARBA" id="ARBA00006432"/>
    </source>
</evidence>
<dbReference type="InterPro" id="IPR020845">
    <property type="entry name" value="AMP-binding_CS"/>
</dbReference>
<evidence type="ECO:0000313" key="14">
    <source>
        <dbReference type="EMBL" id="KAK7833322.1"/>
    </source>
</evidence>
<evidence type="ECO:0000256" key="6">
    <source>
        <dbReference type="ARBA" id="ARBA00022832"/>
    </source>
</evidence>
<dbReference type="EMBL" id="JBBHLL010000007">
    <property type="protein sequence ID" value="KAK7833322.1"/>
    <property type="molecule type" value="Genomic_DNA"/>
</dbReference>
<evidence type="ECO:0000256" key="8">
    <source>
        <dbReference type="ARBA" id="ARBA00022946"/>
    </source>
</evidence>
<proteinExistence type="inferred from homology"/>
<evidence type="ECO:0000256" key="1">
    <source>
        <dbReference type="ARBA" id="ARBA00001936"/>
    </source>
</evidence>
<evidence type="ECO:0000313" key="15">
    <source>
        <dbReference type="Proteomes" id="UP001488838"/>
    </source>
</evidence>
<comment type="similarity">
    <text evidence="3">Belongs to the ATP-dependent AMP-binding enzyme family.</text>
</comment>
<dbReference type="InterPro" id="IPR051087">
    <property type="entry name" value="Mitochondrial_ACSM"/>
</dbReference>
<dbReference type="FunFam" id="3.30.300.30:FF:000005">
    <property type="entry name" value="Acyl-coenzyme A synthetase ACSM5, mitochondrial"/>
    <property type="match status" value="1"/>
</dbReference>
<comment type="catalytic activity">
    <reaction evidence="11">
        <text>a medium-chain fatty acid + ATP + CoA = a medium-chain fatty acyl-CoA + AMP + diphosphate</text>
        <dbReference type="Rhea" id="RHEA:48340"/>
        <dbReference type="ChEBI" id="CHEBI:30616"/>
        <dbReference type="ChEBI" id="CHEBI:33019"/>
        <dbReference type="ChEBI" id="CHEBI:57287"/>
        <dbReference type="ChEBI" id="CHEBI:59558"/>
        <dbReference type="ChEBI" id="CHEBI:90546"/>
        <dbReference type="ChEBI" id="CHEBI:456215"/>
        <dbReference type="EC" id="6.2.1.2"/>
    </reaction>
    <physiologicalReaction direction="left-to-right" evidence="11">
        <dbReference type="Rhea" id="RHEA:48341"/>
    </physiologicalReaction>
</comment>
<reference evidence="14 15" key="1">
    <citation type="journal article" date="2023" name="bioRxiv">
        <title>Conserved and derived expression patterns and positive selection on dental genes reveal complex evolutionary context of ever-growing rodent molars.</title>
        <authorList>
            <person name="Calamari Z.T."/>
            <person name="Song A."/>
            <person name="Cohen E."/>
            <person name="Akter M."/>
            <person name="Roy R.D."/>
            <person name="Hallikas O."/>
            <person name="Christensen M.M."/>
            <person name="Li P."/>
            <person name="Marangoni P."/>
            <person name="Jernvall J."/>
            <person name="Klein O.D."/>
        </authorList>
    </citation>
    <scope>NUCLEOTIDE SEQUENCE [LARGE SCALE GENOMIC DNA]</scope>
    <source>
        <strain evidence="14">V071</strain>
    </source>
</reference>
<keyword evidence="15" id="KW-1185">Reference proteome</keyword>
<dbReference type="Pfam" id="PF00501">
    <property type="entry name" value="AMP-binding"/>
    <property type="match status" value="2"/>
</dbReference>
<dbReference type="Gene3D" id="3.30.300.30">
    <property type="match status" value="1"/>
</dbReference>
<evidence type="ECO:0000256" key="4">
    <source>
        <dbReference type="ARBA" id="ARBA00022598"/>
    </source>
</evidence>
<comment type="cofactor">
    <cofactor evidence="1">
        <name>Mn(2+)</name>
        <dbReference type="ChEBI" id="CHEBI:29035"/>
    </cofactor>
</comment>
<comment type="caution">
    <text evidence="14">The sequence shown here is derived from an EMBL/GenBank/DDBJ whole genome shotgun (WGS) entry which is preliminary data.</text>
</comment>
<dbReference type="GO" id="GO:0006633">
    <property type="term" value="P:fatty acid biosynthetic process"/>
    <property type="evidence" value="ECO:0007669"/>
    <property type="project" value="TreeGrafter"/>
</dbReference>
<keyword evidence="4" id="KW-0436">Ligase</keyword>
<dbReference type="Pfam" id="PF13193">
    <property type="entry name" value="AMP-binding_C"/>
    <property type="match status" value="1"/>
</dbReference>
<keyword evidence="9" id="KW-0443">Lipid metabolism</keyword>
<dbReference type="SUPFAM" id="SSF56801">
    <property type="entry name" value="Acetyl-CoA synthetase-like"/>
    <property type="match status" value="1"/>
</dbReference>
<evidence type="ECO:0000256" key="9">
    <source>
        <dbReference type="ARBA" id="ARBA00023098"/>
    </source>
</evidence>
<dbReference type="GO" id="GO:0005524">
    <property type="term" value="F:ATP binding"/>
    <property type="evidence" value="ECO:0007669"/>
    <property type="project" value="UniProtKB-KW"/>
</dbReference>
<dbReference type="Proteomes" id="UP001488838">
    <property type="component" value="Unassembled WGS sequence"/>
</dbReference>
<dbReference type="AlphaFoldDB" id="A0AAW0K3A2"/>
<dbReference type="InterPro" id="IPR000873">
    <property type="entry name" value="AMP-dep_synth/lig_dom"/>
</dbReference>
<gene>
    <name evidence="14" type="ORF">U0070_017321</name>
</gene>
<name>A0AAW0K3A2_MYOGA</name>
<accession>A0AAW0K3A2</accession>
<feature type="domain" description="AMP-dependent synthetase/ligase" evidence="12">
    <location>
        <begin position="287"/>
        <end position="432"/>
    </location>
</feature>
<keyword evidence="6" id="KW-0276">Fatty acid metabolism</keyword>
<dbReference type="InterPro" id="IPR042099">
    <property type="entry name" value="ANL_N_sf"/>
</dbReference>
<evidence type="ECO:0000256" key="10">
    <source>
        <dbReference type="ARBA" id="ARBA00039009"/>
    </source>
</evidence>
<dbReference type="GO" id="GO:0005759">
    <property type="term" value="C:mitochondrial matrix"/>
    <property type="evidence" value="ECO:0007669"/>
    <property type="project" value="TreeGrafter"/>
</dbReference>
<dbReference type="GO" id="GO:0006637">
    <property type="term" value="P:acyl-CoA metabolic process"/>
    <property type="evidence" value="ECO:0007669"/>
    <property type="project" value="TreeGrafter"/>
</dbReference>
<dbReference type="GO" id="GO:0031956">
    <property type="term" value="F:medium-chain fatty acid-CoA ligase activity"/>
    <property type="evidence" value="ECO:0007669"/>
    <property type="project" value="UniProtKB-EC"/>
</dbReference>
<protein>
    <recommendedName>
        <fullName evidence="10">medium-chain acyl-CoA ligase</fullName>
        <ecNumber evidence="10">6.2.1.2</ecNumber>
    </recommendedName>
</protein>
<dbReference type="InterPro" id="IPR025110">
    <property type="entry name" value="AMP-bd_C"/>
</dbReference>
<comment type="cofactor">
    <cofactor evidence="2">
        <name>Mg(2+)</name>
        <dbReference type="ChEBI" id="CHEBI:18420"/>
    </cofactor>
</comment>
<evidence type="ECO:0000256" key="7">
    <source>
        <dbReference type="ARBA" id="ARBA00022840"/>
    </source>
</evidence>
<evidence type="ECO:0000259" key="13">
    <source>
        <dbReference type="Pfam" id="PF13193"/>
    </source>
</evidence>
<keyword evidence="8" id="KW-0809">Transit peptide</keyword>
<keyword evidence="7" id="KW-0067">ATP-binding</keyword>
<dbReference type="Gene3D" id="3.40.50.12780">
    <property type="entry name" value="N-terminal domain of ligase-like"/>
    <property type="match status" value="1"/>
</dbReference>
<evidence type="ECO:0000256" key="11">
    <source>
        <dbReference type="ARBA" id="ARBA00048477"/>
    </source>
</evidence>
<dbReference type="GO" id="GO:0004321">
    <property type="term" value="F:fatty-acyl-CoA synthase activity"/>
    <property type="evidence" value="ECO:0007669"/>
    <property type="project" value="TreeGrafter"/>
</dbReference>
<organism evidence="14 15">
    <name type="scientific">Myodes glareolus</name>
    <name type="common">Bank vole</name>
    <name type="synonym">Clethrionomys glareolus</name>
    <dbReference type="NCBI Taxonomy" id="447135"/>
    <lineage>
        <taxon>Eukaryota</taxon>
        <taxon>Metazoa</taxon>
        <taxon>Chordata</taxon>
        <taxon>Craniata</taxon>
        <taxon>Vertebrata</taxon>
        <taxon>Euteleostomi</taxon>
        <taxon>Mammalia</taxon>
        <taxon>Eutheria</taxon>
        <taxon>Euarchontoglires</taxon>
        <taxon>Glires</taxon>
        <taxon>Rodentia</taxon>
        <taxon>Myomorpha</taxon>
        <taxon>Muroidea</taxon>
        <taxon>Cricetidae</taxon>
        <taxon>Arvicolinae</taxon>
        <taxon>Myodes</taxon>
    </lineage>
</organism>
<dbReference type="PANTHER" id="PTHR43605">
    <property type="entry name" value="ACYL-COENZYME A SYNTHETASE"/>
    <property type="match status" value="1"/>
</dbReference>
<keyword evidence="5" id="KW-0547">Nucleotide-binding</keyword>
<feature type="domain" description="AMP-binding enzyme C-terminal" evidence="13">
    <location>
        <begin position="496"/>
        <end position="564"/>
    </location>
</feature>
<evidence type="ECO:0000259" key="12">
    <source>
        <dbReference type="Pfam" id="PF00501"/>
    </source>
</evidence>
<feature type="domain" description="AMP-dependent synthetase/ligase" evidence="12">
    <location>
        <begin position="76"/>
        <end position="248"/>
    </location>
</feature>
<dbReference type="EC" id="6.2.1.2" evidence="10"/>
<sequence>MLWLKKFQIPWGIYKFFHSFSTSPSQQHSISTTGVWPQRWNDYDSPEEFNFARDVLDYWAQMEEEGKKASSLALWWVNNQGDEIKWSFRELRDLSRRTANVFEQSCGLKQGDRLALILPRVPEWWLVTTGCFRTGIVVMPGTTQLKAKDILYRLQSSQAKAIVTTGSLIPEVDSVASQCPSLKAKLVVSDHSHDGWLNFQSLMKSATPDHTCINTKMTDPMAIFFTSGTTGSPKMAKHNQGLAFRSCTPSRPGMDSGYRGEPNTTMGIRSYHLCPPPSTVRPQSHYRDSVSLHFQTLFKYPITQCLAAPGVYRMILQQKTDKYVTLAGNSSLWLGISTVSDVPCLRFPTLEHCSTGGESLLPEEFKQWKERTDIFIHELYGQSEMGLGLGVFREMKIKKGSMGKAILPFDFQIIDEKGNILPPNTEGYLGIRIKPTRPLGLFVEYENNPEKTAEVECGDFYNSGDRASVDEDGYFWFLGRGDDVINASGYRIGPAEVENALAEHPAVAESAVVGSPDQKRGEVVKAFIVLNPEFRSHDQEKLVKELQQHVKSVTAPYKYPRKVSRAIRTQLATLVSGLQPRAAMVGWGRTVKPAKRFCFLGTSLLCTRNELTDAH</sequence>
<evidence type="ECO:0000256" key="5">
    <source>
        <dbReference type="ARBA" id="ARBA00022741"/>
    </source>
</evidence>
<dbReference type="PROSITE" id="PS00455">
    <property type="entry name" value="AMP_BINDING"/>
    <property type="match status" value="1"/>
</dbReference>
<dbReference type="InterPro" id="IPR045851">
    <property type="entry name" value="AMP-bd_C_sf"/>
</dbReference>
<evidence type="ECO:0000256" key="2">
    <source>
        <dbReference type="ARBA" id="ARBA00001946"/>
    </source>
</evidence>
<dbReference type="PANTHER" id="PTHR43605:SF5">
    <property type="entry name" value="ACYL-COENZYME A SYNTHETASE ACSM1, MITOCHONDRIAL"/>
    <property type="match status" value="1"/>
</dbReference>